<feature type="region of interest" description="Disordered" evidence="1">
    <location>
        <begin position="68"/>
        <end position="130"/>
    </location>
</feature>
<feature type="region of interest" description="Disordered" evidence="1">
    <location>
        <begin position="1"/>
        <end position="48"/>
    </location>
</feature>
<accession>A0ABN9WPR8</accession>
<sequence>GRRGAQGPHRRLAGQWPGLSRHRPLRRLRRRGRTHRPQGRLHRQGADWLPVQDRGRRVHAWLGHALHRGWPHGLGHRRRQRRRHGLDLPRGAHRGAGVPGGTPSSPSPRSCSRTSASPTPRRTRGRCQRRATSRLACRQCGGAARAGAATIPLRRAMRTTATCASTLPTSHLETNQWRAFSKFLLKHPDLVPAPYEAAALAAVLDSAIAWGYNTLMRISCGNGLVSNWWSVPDNGWPWKGELKCTNSGTAAGAYYSDAARIPWRVTLDYLWFGDESRADIYDEDGKILGTWGAQEYANRWASGWKELIEAHPDASPGVYPPMSAGATPMRSDQVLPLLSDLEKCSFVPEGFTASPWNGWGAYPVVTCFQVPMSGVDDAVMQEWVEFLGQVGFDACTNKQYFDLGQEVVVSAMLGGVAWLPKSLGGAGPVRPAAVHAPRPTPTPAKAEPTDVVTTPLIVPQSQQVPTSYPPPSTSAAPTTYPEVPLPVPVPQPVPVPLPAPTEEAPSGPWNPFAAIRDAFAALIGRSELPKDDVDIATAPEEHHHHALAACVLAGAAAALLAAASALARGCAAGGRRASTQEAAGLLQARPLEDRSYDLQLQRVRRAQPATQPARLSRPGGPEAGGGGRTQGTGNASQLSR</sequence>
<feature type="compositionally biased region" description="Basic residues" evidence="1">
    <location>
        <begin position="121"/>
        <end position="130"/>
    </location>
</feature>
<feature type="compositionally biased region" description="Basic residues" evidence="1">
    <location>
        <begin position="68"/>
        <end position="84"/>
    </location>
</feature>
<feature type="compositionally biased region" description="Basic residues" evidence="1">
    <location>
        <begin position="1"/>
        <end position="12"/>
    </location>
</feature>
<feature type="region of interest" description="Disordered" evidence="1">
    <location>
        <begin position="460"/>
        <end position="482"/>
    </location>
</feature>
<gene>
    <name evidence="2" type="ORF">PCOR1329_LOCUS68899</name>
</gene>
<protein>
    <submittedName>
        <fullName evidence="2">Uncharacterized protein</fullName>
    </submittedName>
</protein>
<dbReference type="SUPFAM" id="SSF48208">
    <property type="entry name" value="Six-hairpin glycosidases"/>
    <property type="match status" value="1"/>
</dbReference>
<keyword evidence="3" id="KW-1185">Reference proteome</keyword>
<organism evidence="2 3">
    <name type="scientific">Prorocentrum cordatum</name>
    <dbReference type="NCBI Taxonomy" id="2364126"/>
    <lineage>
        <taxon>Eukaryota</taxon>
        <taxon>Sar</taxon>
        <taxon>Alveolata</taxon>
        <taxon>Dinophyceae</taxon>
        <taxon>Prorocentrales</taxon>
        <taxon>Prorocentraceae</taxon>
        <taxon>Prorocentrum</taxon>
    </lineage>
</organism>
<comment type="caution">
    <text evidence="2">The sequence shown here is derived from an EMBL/GenBank/DDBJ whole genome shotgun (WGS) entry which is preliminary data.</text>
</comment>
<evidence type="ECO:0000313" key="2">
    <source>
        <dbReference type="EMBL" id="CAK0888032.1"/>
    </source>
</evidence>
<reference evidence="2" key="1">
    <citation type="submission" date="2023-10" db="EMBL/GenBank/DDBJ databases">
        <authorList>
            <person name="Chen Y."/>
            <person name="Shah S."/>
            <person name="Dougan E. K."/>
            <person name="Thang M."/>
            <person name="Chan C."/>
        </authorList>
    </citation>
    <scope>NUCLEOTIDE SEQUENCE [LARGE SCALE GENOMIC DNA]</scope>
</reference>
<dbReference type="InterPro" id="IPR008928">
    <property type="entry name" value="6-hairpin_glycosidase_sf"/>
</dbReference>
<proteinExistence type="predicted"/>
<dbReference type="Gene3D" id="1.50.10.10">
    <property type="match status" value="1"/>
</dbReference>
<feature type="non-terminal residue" evidence="2">
    <location>
        <position position="1"/>
    </location>
</feature>
<evidence type="ECO:0000256" key="1">
    <source>
        <dbReference type="SAM" id="MobiDB-lite"/>
    </source>
</evidence>
<dbReference type="Proteomes" id="UP001189429">
    <property type="component" value="Unassembled WGS sequence"/>
</dbReference>
<evidence type="ECO:0000313" key="3">
    <source>
        <dbReference type="Proteomes" id="UP001189429"/>
    </source>
</evidence>
<feature type="compositionally biased region" description="Basic residues" evidence="1">
    <location>
        <begin position="20"/>
        <end position="43"/>
    </location>
</feature>
<dbReference type="InterPro" id="IPR012341">
    <property type="entry name" value="6hp_glycosidase-like_sf"/>
</dbReference>
<feature type="compositionally biased region" description="Low complexity" evidence="1">
    <location>
        <begin position="101"/>
        <end position="120"/>
    </location>
</feature>
<name>A0ABN9WPR8_9DINO</name>
<dbReference type="EMBL" id="CAUYUJ010019015">
    <property type="protein sequence ID" value="CAK0888032.1"/>
    <property type="molecule type" value="Genomic_DNA"/>
</dbReference>
<feature type="compositionally biased region" description="Low complexity" evidence="1">
    <location>
        <begin position="473"/>
        <end position="482"/>
    </location>
</feature>
<feature type="compositionally biased region" description="Gly residues" evidence="1">
    <location>
        <begin position="621"/>
        <end position="630"/>
    </location>
</feature>
<feature type="region of interest" description="Disordered" evidence="1">
    <location>
        <begin position="597"/>
        <end position="640"/>
    </location>
</feature>